<evidence type="ECO:0000313" key="2">
    <source>
        <dbReference type="EMBL" id="CAD7231424.1"/>
    </source>
</evidence>
<reference evidence="2" key="1">
    <citation type="submission" date="2020-11" db="EMBL/GenBank/DDBJ databases">
        <authorList>
            <person name="Tran Van P."/>
        </authorList>
    </citation>
    <scope>NUCLEOTIDE SEQUENCE</scope>
</reference>
<comment type="subunit">
    <text evidence="1">Homodimer.</text>
</comment>
<dbReference type="InterPro" id="IPR040079">
    <property type="entry name" value="Glutathione_S-Trfase"/>
</dbReference>
<dbReference type="Pfam" id="PF02798">
    <property type="entry name" value="GST_N"/>
    <property type="match status" value="1"/>
</dbReference>
<dbReference type="InterPro" id="IPR010987">
    <property type="entry name" value="Glutathione-S-Trfase_C-like"/>
</dbReference>
<dbReference type="GO" id="GO:0006749">
    <property type="term" value="P:glutathione metabolic process"/>
    <property type="evidence" value="ECO:0007669"/>
    <property type="project" value="TreeGrafter"/>
</dbReference>
<dbReference type="PROSITE" id="PS50404">
    <property type="entry name" value="GST_NTER"/>
    <property type="match status" value="1"/>
</dbReference>
<dbReference type="PANTHER" id="PTHR43969">
    <property type="entry name" value="GLUTATHIONE S TRANSFERASE D10, ISOFORM A-RELATED"/>
    <property type="match status" value="1"/>
</dbReference>
<dbReference type="InterPro" id="IPR036249">
    <property type="entry name" value="Thioredoxin-like_sf"/>
</dbReference>
<organism evidence="2">
    <name type="scientific">Cyprideis torosa</name>
    <dbReference type="NCBI Taxonomy" id="163714"/>
    <lineage>
        <taxon>Eukaryota</taxon>
        <taxon>Metazoa</taxon>
        <taxon>Ecdysozoa</taxon>
        <taxon>Arthropoda</taxon>
        <taxon>Crustacea</taxon>
        <taxon>Oligostraca</taxon>
        <taxon>Ostracoda</taxon>
        <taxon>Podocopa</taxon>
        <taxon>Podocopida</taxon>
        <taxon>Cytherocopina</taxon>
        <taxon>Cytheroidea</taxon>
        <taxon>Cytherideidae</taxon>
        <taxon>Cyprideis</taxon>
    </lineage>
</organism>
<dbReference type="PANTHER" id="PTHR43969:SF9">
    <property type="entry name" value="GLUTATHIONE S TRANSFERASE D10, ISOFORM A-RELATED"/>
    <property type="match status" value="1"/>
</dbReference>
<dbReference type="SFLD" id="SFLDG01153">
    <property type="entry name" value="Main.4:_Theta-like"/>
    <property type="match status" value="1"/>
</dbReference>
<dbReference type="InterPro" id="IPR004046">
    <property type="entry name" value="GST_C"/>
</dbReference>
<dbReference type="Gene3D" id="3.40.30.10">
    <property type="entry name" value="Glutaredoxin"/>
    <property type="match status" value="1"/>
</dbReference>
<dbReference type="FunFam" id="3.40.30.10:FF:000034">
    <property type="entry name" value="glutathione S-transferase 1"/>
    <property type="match status" value="1"/>
</dbReference>
<dbReference type="AlphaFoldDB" id="A0A7R8ZTQ2"/>
<dbReference type="EMBL" id="OB663501">
    <property type="protein sequence ID" value="CAD7231424.1"/>
    <property type="molecule type" value="Genomic_DNA"/>
</dbReference>
<dbReference type="GO" id="GO:0004364">
    <property type="term" value="F:glutathione transferase activity"/>
    <property type="evidence" value="ECO:0007669"/>
    <property type="project" value="TreeGrafter"/>
</dbReference>
<protein>
    <submittedName>
        <fullName evidence="2">Uncharacterized protein</fullName>
    </submittedName>
</protein>
<dbReference type="SFLD" id="SFLDS00019">
    <property type="entry name" value="Glutathione_Transferase_(cytos"/>
    <property type="match status" value="1"/>
</dbReference>
<dbReference type="CDD" id="cd03045">
    <property type="entry name" value="GST_N_Delta_Epsilon"/>
    <property type="match status" value="1"/>
</dbReference>
<dbReference type="OrthoDB" id="2309723at2759"/>
<dbReference type="Pfam" id="PF14497">
    <property type="entry name" value="GST_C_3"/>
    <property type="match status" value="1"/>
</dbReference>
<dbReference type="InterPro" id="IPR004045">
    <property type="entry name" value="Glutathione_S-Trfase_N"/>
</dbReference>
<dbReference type="SUPFAM" id="SSF47616">
    <property type="entry name" value="GST C-terminal domain-like"/>
    <property type="match status" value="1"/>
</dbReference>
<dbReference type="SFLD" id="SFLDG00358">
    <property type="entry name" value="Main_(cytGST)"/>
    <property type="match status" value="1"/>
</dbReference>
<dbReference type="SUPFAM" id="SSF52833">
    <property type="entry name" value="Thioredoxin-like"/>
    <property type="match status" value="1"/>
</dbReference>
<proteinExistence type="predicted"/>
<dbReference type="PROSITE" id="PS50405">
    <property type="entry name" value="GST_CTER"/>
    <property type="match status" value="1"/>
</dbReference>
<evidence type="ECO:0000256" key="1">
    <source>
        <dbReference type="ARBA" id="ARBA00011738"/>
    </source>
</evidence>
<dbReference type="FunFam" id="1.20.1050.10:FF:000007">
    <property type="entry name" value="Glutathione S-transferase 1-1"/>
    <property type="match status" value="1"/>
</dbReference>
<dbReference type="Gene3D" id="1.20.1050.10">
    <property type="match status" value="1"/>
</dbReference>
<gene>
    <name evidence="2" type="ORF">CTOB1V02_LOCUS9271</name>
</gene>
<name>A0A7R8ZTQ2_9CRUS</name>
<sequence>MRPREPRLSINAGTAHGENTTVNGATTLQGWVETPLSIFSKHASLVIMPSVDLYTLPLSPPCRAVLLTAKALDVDVNEILCDPRTGETRTPEFLKMNPCHQIPTMKDGNLVIGESRAIMMYLANKYGEKCLGLYPNCPEERAVVDNLLFFDMGLTSRYTGFYRPIIFGDAKAIDDSAKASTQEGLELLEALLTSRGGPWAAGEKMTIADHALIASVSSIHVHKKYFNFDKLPKVQEWMKLCETKMKDYSIANGPGLKDYEEFQLASFAKKLGGN</sequence>
<dbReference type="InterPro" id="IPR036282">
    <property type="entry name" value="Glutathione-S-Trfase_C_sf"/>
</dbReference>
<accession>A0A7R8ZTQ2</accession>